<dbReference type="Pfam" id="PF19576">
    <property type="entry name" value="Acyltransf_2"/>
    <property type="match status" value="1"/>
</dbReference>
<dbReference type="GO" id="GO:0016746">
    <property type="term" value="F:acyltransferase activity"/>
    <property type="evidence" value="ECO:0007669"/>
    <property type="project" value="InterPro"/>
</dbReference>
<evidence type="ECO:0000259" key="1">
    <source>
        <dbReference type="SMART" id="SM00563"/>
    </source>
</evidence>
<proteinExistence type="predicted"/>
<evidence type="ECO:0000313" key="2">
    <source>
        <dbReference type="EMBL" id="MBB6488733.1"/>
    </source>
</evidence>
<name>A0A7X0IX02_9HYPH</name>
<protein>
    <submittedName>
        <fullName evidence="2">Putative hemolysin</fullName>
    </submittedName>
</protein>
<dbReference type="SMART" id="SM00563">
    <property type="entry name" value="PlsC"/>
    <property type="match status" value="1"/>
</dbReference>
<dbReference type="AlphaFoldDB" id="A0A7X0IX02"/>
<feature type="domain" description="Phospholipid/glycerol acyltransferase" evidence="1">
    <location>
        <begin position="99"/>
        <end position="222"/>
    </location>
</feature>
<dbReference type="InterPro" id="IPR045746">
    <property type="entry name" value="ACT14924-like_Acyltransf_dom"/>
</dbReference>
<dbReference type="EMBL" id="JACHBG010000026">
    <property type="protein sequence ID" value="MBB6488733.1"/>
    <property type="molecule type" value="Genomic_DNA"/>
</dbReference>
<comment type="caution">
    <text evidence="2">The sequence shown here is derived from an EMBL/GenBank/DDBJ whole genome shotgun (WGS) entry which is preliminary data.</text>
</comment>
<dbReference type="SUPFAM" id="SSF69593">
    <property type="entry name" value="Glycerol-3-phosphate (1)-acyltransferase"/>
    <property type="match status" value="1"/>
</dbReference>
<organism evidence="2 3">
    <name type="scientific">Rhizobium lusitanum</name>
    <dbReference type="NCBI Taxonomy" id="293958"/>
    <lineage>
        <taxon>Bacteria</taxon>
        <taxon>Pseudomonadati</taxon>
        <taxon>Pseudomonadota</taxon>
        <taxon>Alphaproteobacteria</taxon>
        <taxon>Hyphomicrobiales</taxon>
        <taxon>Rhizobiaceae</taxon>
        <taxon>Rhizobium/Agrobacterium group</taxon>
        <taxon>Rhizobium</taxon>
    </lineage>
</organism>
<dbReference type="InterPro" id="IPR002123">
    <property type="entry name" value="Plipid/glycerol_acylTrfase"/>
</dbReference>
<sequence>MLQPQSAPQWKIGAGQPVAHLDFKELSYANERDPRIKRWFIRSIEGLSGRDRYARLYDIWRTDIIGKSERVFGKMLDLIDVRLLAKGEWPPREIPEAPIVIVANHPYGIGDGIAVLALAEQLGRPFKVLINNELLKVPEMYDYSLPVSFEETKEAMAINMKTRHEAVRLLKEGTTIIVFPAGGVATAKKGFGRAEDLPWKIFPAKLIQAARASVIPIYFEGQNGRLFHLASRLSMTLRISLLIREFRRLSGSTITAHIGALMSWEALSEGSDRKDLLSKLYAAVFSMAPPRKMSRRKAV</sequence>
<evidence type="ECO:0000313" key="3">
    <source>
        <dbReference type="Proteomes" id="UP000565576"/>
    </source>
</evidence>
<accession>A0A7X0IX02</accession>
<dbReference type="CDD" id="cd07986">
    <property type="entry name" value="LPLAT_ACT14924-like"/>
    <property type="match status" value="1"/>
</dbReference>
<dbReference type="Proteomes" id="UP000565576">
    <property type="component" value="Unassembled WGS sequence"/>
</dbReference>
<gene>
    <name evidence="2" type="ORF">GGD46_006054</name>
</gene>
<reference evidence="2 3" key="1">
    <citation type="submission" date="2020-08" db="EMBL/GenBank/DDBJ databases">
        <title>Genomic Encyclopedia of Type Strains, Phase IV (KMG-V): Genome sequencing to study the core and pangenomes of soil and plant-associated prokaryotes.</title>
        <authorList>
            <person name="Whitman W."/>
        </authorList>
    </citation>
    <scope>NUCLEOTIDE SEQUENCE [LARGE SCALE GENOMIC DNA]</scope>
    <source>
        <strain evidence="2 3">SEMIA 4060</strain>
    </source>
</reference>